<dbReference type="SUPFAM" id="SSF56935">
    <property type="entry name" value="Porins"/>
    <property type="match status" value="1"/>
</dbReference>
<dbReference type="InterPro" id="IPR039426">
    <property type="entry name" value="TonB-dep_rcpt-like"/>
</dbReference>
<dbReference type="Gene3D" id="2.170.130.10">
    <property type="entry name" value="TonB-dependent receptor, plug domain"/>
    <property type="match status" value="1"/>
</dbReference>
<keyword evidence="2 7" id="KW-0813">Transport</keyword>
<dbReference type="NCBIfam" id="TIGR04056">
    <property type="entry name" value="OMP_RagA_SusC"/>
    <property type="match status" value="1"/>
</dbReference>
<comment type="similarity">
    <text evidence="7">Belongs to the TonB-dependent receptor family.</text>
</comment>
<keyword evidence="4 7" id="KW-0812">Transmembrane</keyword>
<keyword evidence="9" id="KW-0675">Receptor</keyword>
<feature type="domain" description="Secretin/TonB short N-terminal" evidence="8">
    <location>
        <begin position="74"/>
        <end position="125"/>
    </location>
</feature>
<evidence type="ECO:0000256" key="3">
    <source>
        <dbReference type="ARBA" id="ARBA00022452"/>
    </source>
</evidence>
<dbReference type="Gene3D" id="2.60.40.1120">
    <property type="entry name" value="Carboxypeptidase-like, regulatory domain"/>
    <property type="match status" value="1"/>
</dbReference>
<dbReference type="InterPro" id="IPR023996">
    <property type="entry name" value="TonB-dep_OMP_SusC/RagA"/>
</dbReference>
<gene>
    <name evidence="9" type="ORF">ERS417307_02293</name>
</gene>
<dbReference type="Pfam" id="PF13715">
    <property type="entry name" value="CarbopepD_reg_2"/>
    <property type="match status" value="1"/>
</dbReference>
<keyword evidence="6 7" id="KW-0998">Cell outer membrane</keyword>
<dbReference type="NCBIfam" id="TIGR04057">
    <property type="entry name" value="SusC_RagA_signa"/>
    <property type="match status" value="1"/>
</dbReference>
<dbReference type="InterPro" id="IPR011662">
    <property type="entry name" value="Secretin/TonB_short_N"/>
</dbReference>
<dbReference type="GO" id="GO:0009279">
    <property type="term" value="C:cell outer membrane"/>
    <property type="evidence" value="ECO:0007669"/>
    <property type="project" value="UniProtKB-SubCell"/>
</dbReference>
<dbReference type="PROSITE" id="PS52016">
    <property type="entry name" value="TONB_DEPENDENT_REC_3"/>
    <property type="match status" value="1"/>
</dbReference>
<evidence type="ECO:0000256" key="4">
    <source>
        <dbReference type="ARBA" id="ARBA00022692"/>
    </source>
</evidence>
<dbReference type="Gene3D" id="2.40.170.20">
    <property type="entry name" value="TonB-dependent receptor, beta-barrel domain"/>
    <property type="match status" value="1"/>
</dbReference>
<organism evidence="9 10">
    <name type="scientific">Bacteroides uniformis</name>
    <dbReference type="NCBI Taxonomy" id="820"/>
    <lineage>
        <taxon>Bacteria</taxon>
        <taxon>Pseudomonadati</taxon>
        <taxon>Bacteroidota</taxon>
        <taxon>Bacteroidia</taxon>
        <taxon>Bacteroidales</taxon>
        <taxon>Bacteroidaceae</taxon>
        <taxon>Bacteroides</taxon>
    </lineage>
</organism>
<evidence type="ECO:0000256" key="7">
    <source>
        <dbReference type="PROSITE-ProRule" id="PRU01360"/>
    </source>
</evidence>
<evidence type="ECO:0000256" key="2">
    <source>
        <dbReference type="ARBA" id="ARBA00022448"/>
    </source>
</evidence>
<reference evidence="9 10" key="1">
    <citation type="submission" date="2015-09" db="EMBL/GenBank/DDBJ databases">
        <authorList>
            <consortium name="Pathogen Informatics"/>
        </authorList>
    </citation>
    <scope>NUCLEOTIDE SEQUENCE [LARGE SCALE GENOMIC DNA]</scope>
    <source>
        <strain evidence="9 10">2789STDY5608791</strain>
    </source>
</reference>
<dbReference type="InterPro" id="IPR008969">
    <property type="entry name" value="CarboxyPept-like_regulatory"/>
</dbReference>
<dbReference type="Pfam" id="PF07660">
    <property type="entry name" value="STN"/>
    <property type="match status" value="1"/>
</dbReference>
<evidence type="ECO:0000259" key="8">
    <source>
        <dbReference type="SMART" id="SM00965"/>
    </source>
</evidence>
<keyword evidence="3 7" id="KW-1134">Transmembrane beta strand</keyword>
<comment type="subcellular location">
    <subcellularLocation>
        <location evidence="1 7">Cell outer membrane</location>
        <topology evidence="1 7">Multi-pass membrane protein</topology>
    </subcellularLocation>
</comment>
<evidence type="ECO:0000256" key="6">
    <source>
        <dbReference type="ARBA" id="ARBA00023237"/>
    </source>
</evidence>
<dbReference type="InterPro" id="IPR023997">
    <property type="entry name" value="TonB-dep_OMP_SusC/RagA_CS"/>
</dbReference>
<dbReference type="SMART" id="SM00965">
    <property type="entry name" value="STN"/>
    <property type="match status" value="1"/>
</dbReference>
<dbReference type="InterPro" id="IPR036942">
    <property type="entry name" value="Beta-barrel_TonB_sf"/>
</dbReference>
<dbReference type="AlphaFoldDB" id="A0A174HHP2"/>
<dbReference type="Proteomes" id="UP000095419">
    <property type="component" value="Unassembled WGS sequence"/>
</dbReference>
<dbReference type="InterPro" id="IPR037066">
    <property type="entry name" value="Plug_dom_sf"/>
</dbReference>
<name>A0A174HHP2_BACUN</name>
<sequence>MKIKQHYLCNYTHFLRNRLILISYILFFVGTYPQMLHATENAGVMITDAGEITIKVSNKSIKEVLVLIEEQSKFVFIYNSETVNLDKRVTMNLTSSSINEVMGTLLKGTPLAYEISARQILIFTRNGGKQNEQRQIMATGIVKDEHGEPLIGVSVQVKGTTIGAITDMDGNFSVKANSGQELVFSYIGYKRMELKAAQNMNILMTSDSELLSEVVVVGYGTMKKSDLTGSVAAVKSKDFNKGLVTSPSQLIQGRVSGVNITNNGGEPGGGVTIRVRGSNSIRSGQDPLYVVDGVPLDTSEEQQPSGASIAGVGSNATKNPLNFLNPDDIESIDVLKDASATAIYGARGANGVIMVTTKKGTEGKAKVAYSAYGSVSFLPKQYPMLNASQYRLFASEKGIEIEDKGANTNWQNEIFRTAFSHNHNLSIGGGMKNGSYRASLGFQEQKGIVNRTGMKKYTGRFYVNQKTLNNRLNIEASITATRTNDQRVPLGESGGFEGDVLLSALKVNPTYPVYNEDGSFYQKSKDVRNPVAMINLTDDKTETDRMLANITGTLDLWKDLKYKMNVAFDEMKASRKVTQDAGLIYLTDKGTVDINNVEGKSFLIENYLTYNFNIGTKHRFNLLAGHSYQKFRNYRYGFSENGFEIDGIDYIYDLAFGKNKQIEGNSNITVNELQSFFGRINYNLMDKYLLTVNFRTDGSTKFGDNNKYGFFPSAALAWRMSEEKFIKRLNFFDNLKLRFSWGVTGNQEIPNKISRILLGTGNSEGAILDGGTLVVPGVTLKRTPNPDLKWERSEQLNLGIDFSIFNNRLNGTVDYFSKRTRDVLLEVYSISPAPTTKVWSNVPDMKILNTGWEIGLNGILIDNKDWHWSIGANFSKIENEVKDLPMSYLPTGKPSGPGIDGFTSQVIKSGYPIGTFWGYNFLGFDENGKSKYEVDENGKKIEKCIGNAQPDFSINFNTSLSYRNLDLSLFFNGVVGNDIYNNLANVMDNLSLFSKGFNTTVNATKSPEAFDNVLDYSSRYIEDGSYLRLSSATLGYNVPLKSNKWVSNVRLTLTGNNLFVLTGYSGYDPEVNAGRSTDGVPSLGIGWTSYPMARSFSFGVAIDF</sequence>
<evidence type="ECO:0000256" key="5">
    <source>
        <dbReference type="ARBA" id="ARBA00023136"/>
    </source>
</evidence>
<dbReference type="FunFam" id="2.170.130.10:FF:000008">
    <property type="entry name" value="SusC/RagA family TonB-linked outer membrane protein"/>
    <property type="match status" value="1"/>
</dbReference>
<keyword evidence="5 7" id="KW-0472">Membrane</keyword>
<proteinExistence type="inferred from homology"/>
<dbReference type="Pfam" id="PF07715">
    <property type="entry name" value="Plug"/>
    <property type="match status" value="1"/>
</dbReference>
<evidence type="ECO:0000313" key="9">
    <source>
        <dbReference type="EMBL" id="CUO72678.1"/>
    </source>
</evidence>
<dbReference type="SUPFAM" id="SSF49464">
    <property type="entry name" value="Carboxypeptidase regulatory domain-like"/>
    <property type="match status" value="1"/>
</dbReference>
<dbReference type="EMBL" id="CYZF01000006">
    <property type="protein sequence ID" value="CUO72678.1"/>
    <property type="molecule type" value="Genomic_DNA"/>
</dbReference>
<evidence type="ECO:0000256" key="1">
    <source>
        <dbReference type="ARBA" id="ARBA00004571"/>
    </source>
</evidence>
<evidence type="ECO:0000313" key="10">
    <source>
        <dbReference type="Proteomes" id="UP000095419"/>
    </source>
</evidence>
<protein>
    <submittedName>
        <fullName evidence="9">TonB-dependent receptor</fullName>
    </submittedName>
</protein>
<dbReference type="FunFam" id="2.60.40.1120:FF:000003">
    <property type="entry name" value="Outer membrane protein Omp121"/>
    <property type="match status" value="1"/>
</dbReference>
<dbReference type="InterPro" id="IPR012910">
    <property type="entry name" value="Plug_dom"/>
</dbReference>
<accession>A0A174HHP2</accession>